<dbReference type="InterPro" id="IPR000160">
    <property type="entry name" value="GGDEF_dom"/>
</dbReference>
<evidence type="ECO:0000256" key="3">
    <source>
        <dbReference type="ARBA" id="ARBA00022723"/>
    </source>
</evidence>
<dbReference type="InterPro" id="IPR012827">
    <property type="entry name" value="Hemerythrin_metal-bd"/>
</dbReference>
<dbReference type="InterPro" id="IPR050469">
    <property type="entry name" value="Diguanylate_Cyclase"/>
</dbReference>
<dbReference type="EC" id="2.7.7.65" evidence="2"/>
<evidence type="ECO:0000256" key="5">
    <source>
        <dbReference type="ARBA" id="ARBA00034247"/>
    </source>
</evidence>
<dbReference type="SMART" id="SM00267">
    <property type="entry name" value="GGDEF"/>
    <property type="match status" value="1"/>
</dbReference>
<evidence type="ECO:0000313" key="9">
    <source>
        <dbReference type="EMBL" id="UYO41239.1"/>
    </source>
</evidence>
<dbReference type="Proteomes" id="UP001163166">
    <property type="component" value="Chromosome"/>
</dbReference>
<keyword evidence="6" id="KW-0175">Coiled coil</keyword>
<dbReference type="Gene3D" id="1.20.120.50">
    <property type="entry name" value="Hemerythrin-like"/>
    <property type="match status" value="1"/>
</dbReference>
<dbReference type="GO" id="GO:0052621">
    <property type="term" value="F:diguanylate cyclase activity"/>
    <property type="evidence" value="ECO:0007669"/>
    <property type="project" value="UniProtKB-EC"/>
</dbReference>
<dbReference type="CDD" id="cd12107">
    <property type="entry name" value="Hemerythrin"/>
    <property type="match status" value="1"/>
</dbReference>
<evidence type="ECO:0000256" key="6">
    <source>
        <dbReference type="SAM" id="Coils"/>
    </source>
</evidence>
<dbReference type="InterPro" id="IPR043128">
    <property type="entry name" value="Rev_trsase/Diguanyl_cyclase"/>
</dbReference>
<evidence type="ECO:0000256" key="2">
    <source>
        <dbReference type="ARBA" id="ARBA00012528"/>
    </source>
</evidence>
<keyword evidence="9" id="KW-0808">Transferase</keyword>
<feature type="domain" description="GGDEF" evidence="8">
    <location>
        <begin position="207"/>
        <end position="342"/>
    </location>
</feature>
<evidence type="ECO:0000313" key="10">
    <source>
        <dbReference type="Proteomes" id="UP001163166"/>
    </source>
</evidence>
<feature type="compositionally biased region" description="Low complexity" evidence="7">
    <location>
        <begin position="484"/>
        <end position="493"/>
    </location>
</feature>
<dbReference type="GO" id="GO:0005886">
    <property type="term" value="C:plasma membrane"/>
    <property type="evidence" value="ECO:0007669"/>
    <property type="project" value="TreeGrafter"/>
</dbReference>
<keyword evidence="4" id="KW-0408">Iron</keyword>
<dbReference type="InterPro" id="IPR016131">
    <property type="entry name" value="Haemerythrin_Fe_BS"/>
</dbReference>
<dbReference type="RefSeq" id="WP_264076021.1">
    <property type="nucleotide sequence ID" value="NZ_CP076676.1"/>
</dbReference>
<comment type="similarity">
    <text evidence="1">Belongs to the hemerythrin family.</text>
</comment>
<dbReference type="GO" id="GO:0043709">
    <property type="term" value="P:cell adhesion involved in single-species biofilm formation"/>
    <property type="evidence" value="ECO:0007669"/>
    <property type="project" value="TreeGrafter"/>
</dbReference>
<dbReference type="CDD" id="cd01949">
    <property type="entry name" value="GGDEF"/>
    <property type="match status" value="1"/>
</dbReference>
<dbReference type="InterPro" id="IPR029787">
    <property type="entry name" value="Nucleotide_cyclase"/>
</dbReference>
<dbReference type="AlphaFoldDB" id="A0AAX3E374"/>
<evidence type="ECO:0000256" key="1">
    <source>
        <dbReference type="ARBA" id="ARBA00010587"/>
    </source>
</evidence>
<dbReference type="Pfam" id="PF00990">
    <property type="entry name" value="GGDEF"/>
    <property type="match status" value="1"/>
</dbReference>
<dbReference type="InterPro" id="IPR012312">
    <property type="entry name" value="Hemerythrin-like"/>
</dbReference>
<organism evidence="9 10">
    <name type="scientific">Rhodopseudomonas palustris</name>
    <dbReference type="NCBI Taxonomy" id="1076"/>
    <lineage>
        <taxon>Bacteria</taxon>
        <taxon>Pseudomonadati</taxon>
        <taxon>Pseudomonadota</taxon>
        <taxon>Alphaproteobacteria</taxon>
        <taxon>Hyphomicrobiales</taxon>
        <taxon>Nitrobacteraceae</taxon>
        <taxon>Rhodopseudomonas</taxon>
    </lineage>
</organism>
<sequence>MTISVDPDRDWKNRISAQALRQIQELDLALDPNIFELWYTFFSGRHKALTEAVNALLAATGRPSASDITGLYEQFLYPTKAVTRIHAIGALVHSQSNALIDVIEEASDATHGYETRLSSAAPRLALGRMEGGLQTIVDELLNWTMDIQTANAVLVDRLRSAADQVRKLQDQLDQVRLESMTDPLTEVGNRKYFENQLSQHVASDGSGPLSLLIVDLDNFKQFNDRHGHVVGDDVLRLAASTIKHNCRRDDVVCRYGGDEFAVILPRTPLREALLLGEAIRAAIAARELHRRSTHESLGRLLISIGAAEFRPGETADDFVERADHWMYAAKQARRDRTRPVSDAAARDPAERRPDILWHETYACGEPMIDAQHRELFDLANVILGPEIETLEPAKLAEVVELLLTRVAEHFQYEQAVLEASGYDECGLHRMEHDHLLIRARQVSEAVVSGQQSLGELRAFLVNSVILGHMLKDDRRFFPLFDRPASSAPQSRAAPVHRERRRSSL</sequence>
<comment type="catalytic activity">
    <reaction evidence="5">
        <text>2 GTP = 3',3'-c-di-GMP + 2 diphosphate</text>
        <dbReference type="Rhea" id="RHEA:24898"/>
        <dbReference type="ChEBI" id="CHEBI:33019"/>
        <dbReference type="ChEBI" id="CHEBI:37565"/>
        <dbReference type="ChEBI" id="CHEBI:58805"/>
        <dbReference type="EC" id="2.7.7.65"/>
    </reaction>
</comment>
<dbReference type="NCBIfam" id="TIGR02481">
    <property type="entry name" value="hemeryth_dom"/>
    <property type="match status" value="1"/>
</dbReference>
<dbReference type="PROSITE" id="PS50887">
    <property type="entry name" value="GGDEF"/>
    <property type="match status" value="1"/>
</dbReference>
<name>A0AAX3E374_RHOPL</name>
<gene>
    <name evidence="9" type="ORF">KQX62_08085</name>
</gene>
<evidence type="ECO:0000259" key="8">
    <source>
        <dbReference type="PROSITE" id="PS50887"/>
    </source>
</evidence>
<evidence type="ECO:0000256" key="7">
    <source>
        <dbReference type="SAM" id="MobiDB-lite"/>
    </source>
</evidence>
<accession>A0AAX3E374</accession>
<dbReference type="EMBL" id="CP076676">
    <property type="protein sequence ID" value="UYO41239.1"/>
    <property type="molecule type" value="Genomic_DNA"/>
</dbReference>
<feature type="region of interest" description="Disordered" evidence="7">
    <location>
        <begin position="484"/>
        <end position="504"/>
    </location>
</feature>
<dbReference type="SUPFAM" id="SSF47188">
    <property type="entry name" value="Hemerythrin-like"/>
    <property type="match status" value="1"/>
</dbReference>
<keyword evidence="9" id="KW-0548">Nucleotidyltransferase</keyword>
<dbReference type="PANTHER" id="PTHR45138:SF9">
    <property type="entry name" value="DIGUANYLATE CYCLASE DGCM-RELATED"/>
    <property type="match status" value="1"/>
</dbReference>
<dbReference type="GO" id="GO:0046872">
    <property type="term" value="F:metal ion binding"/>
    <property type="evidence" value="ECO:0007669"/>
    <property type="project" value="UniProtKB-KW"/>
</dbReference>
<dbReference type="PANTHER" id="PTHR45138">
    <property type="entry name" value="REGULATORY COMPONENTS OF SENSORY TRANSDUCTION SYSTEM"/>
    <property type="match status" value="1"/>
</dbReference>
<feature type="coiled-coil region" evidence="6">
    <location>
        <begin position="151"/>
        <end position="178"/>
    </location>
</feature>
<reference evidence="9" key="1">
    <citation type="journal article" date="2022" name="Biol. Control">
        <title>In silico genomic analysis of Rhodopseudomonas palustris strains revealed potential biocontrol agents and crop yield enhancers.</title>
        <authorList>
            <person name="Surachat K."/>
            <person name="Kantachote D."/>
            <person name="Deachamag P."/>
            <person name="Wonglapsuwan M."/>
        </authorList>
    </citation>
    <scope>NUCLEOTIDE SEQUENCE</scope>
    <source>
        <strain evidence="9">TLS06</strain>
    </source>
</reference>
<dbReference type="InterPro" id="IPR035938">
    <property type="entry name" value="Hemerythrin-like_sf"/>
</dbReference>
<dbReference type="NCBIfam" id="TIGR00254">
    <property type="entry name" value="GGDEF"/>
    <property type="match status" value="1"/>
</dbReference>
<keyword evidence="3" id="KW-0479">Metal-binding</keyword>
<dbReference type="PROSITE" id="PS00550">
    <property type="entry name" value="HEMERYTHRINS"/>
    <property type="match status" value="1"/>
</dbReference>
<dbReference type="Pfam" id="PF01814">
    <property type="entry name" value="Hemerythrin"/>
    <property type="match status" value="1"/>
</dbReference>
<evidence type="ECO:0000256" key="4">
    <source>
        <dbReference type="ARBA" id="ARBA00023004"/>
    </source>
</evidence>
<dbReference type="SUPFAM" id="SSF55073">
    <property type="entry name" value="Nucleotide cyclase"/>
    <property type="match status" value="1"/>
</dbReference>
<dbReference type="Gene3D" id="3.30.70.270">
    <property type="match status" value="1"/>
</dbReference>
<protein>
    <recommendedName>
        <fullName evidence="2">diguanylate cyclase</fullName>
        <ecNumber evidence="2">2.7.7.65</ecNumber>
    </recommendedName>
</protein>
<proteinExistence type="inferred from homology"/>
<dbReference type="GO" id="GO:1902201">
    <property type="term" value="P:negative regulation of bacterial-type flagellum-dependent cell motility"/>
    <property type="evidence" value="ECO:0007669"/>
    <property type="project" value="TreeGrafter"/>
</dbReference>
<dbReference type="FunFam" id="3.30.70.270:FF:000001">
    <property type="entry name" value="Diguanylate cyclase domain protein"/>
    <property type="match status" value="1"/>
</dbReference>